<name>A0ABP8PVZ0_9GAMM</name>
<dbReference type="PANTHER" id="PTHR30629">
    <property type="entry name" value="PROPHAGE INTEGRASE"/>
    <property type="match status" value="1"/>
</dbReference>
<evidence type="ECO:0000313" key="8">
    <source>
        <dbReference type="Proteomes" id="UP001501321"/>
    </source>
</evidence>
<dbReference type="InterPro" id="IPR002104">
    <property type="entry name" value="Integrase_catalytic"/>
</dbReference>
<evidence type="ECO:0000313" key="7">
    <source>
        <dbReference type="EMBL" id="GAA4493697.1"/>
    </source>
</evidence>
<accession>A0ABP8PVZ0</accession>
<evidence type="ECO:0000256" key="5">
    <source>
        <dbReference type="SAM" id="MobiDB-lite"/>
    </source>
</evidence>
<dbReference type="InterPro" id="IPR010998">
    <property type="entry name" value="Integrase_recombinase_N"/>
</dbReference>
<keyword evidence="4" id="KW-0233">DNA recombination</keyword>
<dbReference type="Gene3D" id="1.10.443.10">
    <property type="entry name" value="Intergrase catalytic core"/>
    <property type="match status" value="1"/>
</dbReference>
<dbReference type="PANTHER" id="PTHR30629:SF2">
    <property type="entry name" value="PROPHAGE INTEGRASE INTS-RELATED"/>
    <property type="match status" value="1"/>
</dbReference>
<protein>
    <submittedName>
        <fullName evidence="7">Tyrosine-type recombinase/integrase</fullName>
    </submittedName>
</protein>
<gene>
    <name evidence="7" type="ORF">GCM10023095_04340</name>
</gene>
<dbReference type="Pfam" id="PF00589">
    <property type="entry name" value="Phage_integrase"/>
    <property type="match status" value="1"/>
</dbReference>
<feature type="compositionally biased region" description="Basic and acidic residues" evidence="5">
    <location>
        <begin position="332"/>
        <end position="342"/>
    </location>
</feature>
<proteinExistence type="inferred from homology"/>
<evidence type="ECO:0000256" key="3">
    <source>
        <dbReference type="ARBA" id="ARBA00023125"/>
    </source>
</evidence>
<dbReference type="Gene3D" id="1.10.150.130">
    <property type="match status" value="1"/>
</dbReference>
<sequence>MARTRAKETDKWMPPRVYIKGPSFVFRPVGGGSIRLCAATAKQSEVWQAYEALINEDAHGYKVSKLISDFFASADFIELSKTTQADYRKNSKPVLLVFGAMQADAVEPRHVRAYMDKRGLKSRVQANREKAFFSRAYRWGYERGKVKGNPCKGVKQFKEQARTRYVTDPEYQAVYQAAQPAVKVAMEISYLCAARKGDVLTMRWDQVLEDGIFIQQGKTGIKQIKLFSERLLEAIAMARDLSRNQLGAYVVVKPDGHPYTDNGFNSAWRETMLRAREQTGWPLDFTFHDLKAKAISDIDGTSRDKQAISGHKTEGQVAVYDRSVKRVATVDAVRKKPEKGRDIPQGYSPDIPHNGKREK</sequence>
<dbReference type="InterPro" id="IPR011010">
    <property type="entry name" value="DNA_brk_join_enz"/>
</dbReference>
<evidence type="ECO:0000256" key="4">
    <source>
        <dbReference type="ARBA" id="ARBA00023172"/>
    </source>
</evidence>
<feature type="domain" description="Tyr recombinase" evidence="6">
    <location>
        <begin position="167"/>
        <end position="322"/>
    </location>
</feature>
<keyword evidence="8" id="KW-1185">Reference proteome</keyword>
<dbReference type="EMBL" id="BAABFC010000001">
    <property type="protein sequence ID" value="GAA4493697.1"/>
    <property type="molecule type" value="Genomic_DNA"/>
</dbReference>
<evidence type="ECO:0000259" key="6">
    <source>
        <dbReference type="Pfam" id="PF00589"/>
    </source>
</evidence>
<evidence type="ECO:0000256" key="1">
    <source>
        <dbReference type="ARBA" id="ARBA00008857"/>
    </source>
</evidence>
<dbReference type="SUPFAM" id="SSF56349">
    <property type="entry name" value="DNA breaking-rejoining enzymes"/>
    <property type="match status" value="1"/>
</dbReference>
<keyword evidence="3" id="KW-0238">DNA-binding</keyword>
<keyword evidence="2" id="KW-0229">DNA integration</keyword>
<dbReference type="InterPro" id="IPR013762">
    <property type="entry name" value="Integrase-like_cat_sf"/>
</dbReference>
<dbReference type="Proteomes" id="UP001501321">
    <property type="component" value="Unassembled WGS sequence"/>
</dbReference>
<organism evidence="7 8">
    <name type="scientific">Pseudaeromonas paramecii</name>
    <dbReference type="NCBI Taxonomy" id="2138166"/>
    <lineage>
        <taxon>Bacteria</taxon>
        <taxon>Pseudomonadati</taxon>
        <taxon>Pseudomonadota</taxon>
        <taxon>Gammaproteobacteria</taxon>
        <taxon>Aeromonadales</taxon>
        <taxon>Aeromonadaceae</taxon>
        <taxon>Pseudaeromonas</taxon>
    </lineage>
</organism>
<comment type="caution">
    <text evidence="7">The sequence shown here is derived from an EMBL/GenBank/DDBJ whole genome shotgun (WGS) entry which is preliminary data.</text>
</comment>
<reference evidence="8" key="1">
    <citation type="journal article" date="2019" name="Int. J. Syst. Evol. Microbiol.">
        <title>The Global Catalogue of Microorganisms (GCM) 10K type strain sequencing project: providing services to taxonomists for standard genome sequencing and annotation.</title>
        <authorList>
            <consortium name="The Broad Institute Genomics Platform"/>
            <consortium name="The Broad Institute Genome Sequencing Center for Infectious Disease"/>
            <person name="Wu L."/>
            <person name="Ma J."/>
        </authorList>
    </citation>
    <scope>NUCLEOTIDE SEQUENCE [LARGE SCALE GENOMIC DNA]</scope>
    <source>
        <strain evidence="8">JCM 32226</strain>
    </source>
</reference>
<feature type="region of interest" description="Disordered" evidence="5">
    <location>
        <begin position="331"/>
        <end position="359"/>
    </location>
</feature>
<dbReference type="InterPro" id="IPR050808">
    <property type="entry name" value="Phage_Integrase"/>
</dbReference>
<evidence type="ECO:0000256" key="2">
    <source>
        <dbReference type="ARBA" id="ARBA00022908"/>
    </source>
</evidence>
<comment type="similarity">
    <text evidence="1">Belongs to the 'phage' integrase family.</text>
</comment>